<keyword evidence="2" id="KW-1133">Transmembrane helix</keyword>
<keyword evidence="2" id="KW-0472">Membrane</keyword>
<keyword evidence="4" id="KW-1185">Reference proteome</keyword>
<dbReference type="EMBL" id="JAFEJU010000006">
    <property type="protein sequence ID" value="MBT1175591.1"/>
    <property type="molecule type" value="Genomic_DNA"/>
</dbReference>
<dbReference type="Proteomes" id="UP000711736">
    <property type="component" value="Unassembled WGS sequence"/>
</dbReference>
<evidence type="ECO:0000256" key="2">
    <source>
        <dbReference type="SAM" id="Phobius"/>
    </source>
</evidence>
<dbReference type="RefSeq" id="WP_214376788.1">
    <property type="nucleotide sequence ID" value="NZ_JAFEJU010000006.1"/>
</dbReference>
<feature type="region of interest" description="Disordered" evidence="1">
    <location>
        <begin position="215"/>
        <end position="264"/>
    </location>
</feature>
<evidence type="ECO:0008006" key="5">
    <source>
        <dbReference type="Google" id="ProtNLM"/>
    </source>
</evidence>
<organism evidence="3 4">
    <name type="scientific">Bifidobacterium colobi</name>
    <dbReference type="NCBI Taxonomy" id="2809026"/>
    <lineage>
        <taxon>Bacteria</taxon>
        <taxon>Bacillati</taxon>
        <taxon>Actinomycetota</taxon>
        <taxon>Actinomycetes</taxon>
        <taxon>Bifidobacteriales</taxon>
        <taxon>Bifidobacteriaceae</taxon>
        <taxon>Bifidobacterium</taxon>
    </lineage>
</organism>
<name>A0ABS5UYF1_9BIFI</name>
<feature type="compositionally biased region" description="Polar residues" evidence="1">
    <location>
        <begin position="215"/>
        <end position="227"/>
    </location>
</feature>
<proteinExistence type="predicted"/>
<evidence type="ECO:0000313" key="3">
    <source>
        <dbReference type="EMBL" id="MBT1175591.1"/>
    </source>
</evidence>
<sequence>MITMFSARSHESGRHAAHRAGHGVVRRTVQMMLAIAFAVTCAMAGLTTIPLPSAHAAGATVTTNVEGGTLNPDGETTVDLSGSGFQSVQGGFGGIYVLFGWVSDPNGGAWRPSQGGITGENYRYVPDNENNPTGYDVFVAFPGSSTESAANGGTIASDGTWHAKITVPGAKFTSYDRAGNPADVDCTTTQCGIITIGAHGVVNANNETFTPLTFGSAQEQSSDSGDSATHNNDGTNANTTAAQAKKSNNASAVTGNGGTAGTAEEGTTMTVMPTLGIAGWLIVAAIIILGIAIIVLAAGVGGYLAVKSLLLGVSPAAMDKEIARRERKAEDVRIREQMKSIKRQRKQYQQLAKAQAKADRIQGIVLPDEVPARAASAVPQTDSMPNAPVTGNTAADTATNAVSNAALATGGVDAAQTMALPAIHDPFAQSNAAESQSRADIRGFFTNHQGAQEGGNV</sequence>
<evidence type="ECO:0000256" key="1">
    <source>
        <dbReference type="SAM" id="MobiDB-lite"/>
    </source>
</evidence>
<reference evidence="3 4" key="1">
    <citation type="journal article" date="2021" name="Environ. Microbiol.">
        <title>Genetic insights into the dark matter of the mammalian gut microbiota through targeted genome reconstruction.</title>
        <authorList>
            <person name="Lugli G.A."/>
            <person name="Alessandri G."/>
            <person name="Milani C."/>
            <person name="Viappiani A."/>
            <person name="Fontana F."/>
            <person name="Tarracchini C."/>
            <person name="Mancabelli L."/>
            <person name="Argentini C."/>
            <person name="Ruiz L."/>
            <person name="Margolles A."/>
            <person name="van Sinderen D."/>
            <person name="Turroni F."/>
            <person name="Ventura M."/>
        </authorList>
    </citation>
    <scope>NUCLEOTIDE SEQUENCE [LARGE SCALE GENOMIC DNA]</scope>
    <source>
        <strain evidence="3 4">LC6</strain>
    </source>
</reference>
<evidence type="ECO:0000313" key="4">
    <source>
        <dbReference type="Proteomes" id="UP000711736"/>
    </source>
</evidence>
<feature type="transmembrane region" description="Helical" evidence="2">
    <location>
        <begin position="277"/>
        <end position="306"/>
    </location>
</feature>
<protein>
    <recommendedName>
        <fullName evidence="5">CDF family cation diffusion facilitator</fullName>
    </recommendedName>
</protein>
<keyword evidence="2" id="KW-0812">Transmembrane</keyword>
<dbReference type="Gene3D" id="2.60.40.230">
    <property type="entry name" value="Neocarzinostatin-like"/>
    <property type="match status" value="1"/>
</dbReference>
<feature type="compositionally biased region" description="Low complexity" evidence="1">
    <location>
        <begin position="228"/>
        <end position="254"/>
    </location>
</feature>
<comment type="caution">
    <text evidence="3">The sequence shown here is derived from an EMBL/GenBank/DDBJ whole genome shotgun (WGS) entry which is preliminary data.</text>
</comment>
<accession>A0ABS5UYF1</accession>
<gene>
    <name evidence="3" type="ORF">JS530_08795</name>
</gene>